<organism evidence="2 3">
    <name type="scientific">Solirubrum puertoriconensis</name>
    <dbReference type="NCBI Taxonomy" id="1751427"/>
    <lineage>
        <taxon>Bacteria</taxon>
        <taxon>Pseudomonadati</taxon>
        <taxon>Bacteroidota</taxon>
        <taxon>Cytophagia</taxon>
        <taxon>Cytophagales</taxon>
    </lineage>
</organism>
<keyword evidence="1" id="KW-1133">Transmembrane helix</keyword>
<feature type="transmembrane region" description="Helical" evidence="1">
    <location>
        <begin position="82"/>
        <end position="100"/>
    </location>
</feature>
<name>A0A9X0HIM7_SOLP1</name>
<feature type="transmembrane region" description="Helical" evidence="1">
    <location>
        <begin position="175"/>
        <end position="194"/>
    </location>
</feature>
<sequence>METNALQGASALFIGLVVALYLLVLRGTYQAFRQQGPQSAATARSRTLVAAAVLLLWLAVCAAVAGSGFLSDFNARPPRLMLVLPLPLLTAVWLARSEAVGRLLDAMPRAGLVALQSFRVLMEVVLWLLFVGGEIPVQMTFEGLNYDILTGLTAPIIAYFCFVRRSWPWQVAFGWNIAGLLILVNIVTIAFLSAPLPIRYFFNEPANTIVARFPMVWLPCFVVPLAYTLHVLSMRQLLRRAAAARVPTPPHAASLA</sequence>
<feature type="transmembrane region" description="Helical" evidence="1">
    <location>
        <begin position="6"/>
        <end position="27"/>
    </location>
</feature>
<comment type="caution">
    <text evidence="2">The sequence shown here is derived from an EMBL/GenBank/DDBJ whole genome shotgun (WGS) entry which is preliminary data.</text>
</comment>
<feature type="transmembrane region" description="Helical" evidence="1">
    <location>
        <begin position="214"/>
        <end position="232"/>
    </location>
</feature>
<feature type="transmembrane region" description="Helical" evidence="1">
    <location>
        <begin position="48"/>
        <end position="70"/>
    </location>
</feature>
<dbReference type="RefSeq" id="WP_059072279.1">
    <property type="nucleotide sequence ID" value="NZ_LNAL01000008.1"/>
</dbReference>
<dbReference type="Proteomes" id="UP000054223">
    <property type="component" value="Unassembled WGS sequence"/>
</dbReference>
<proteinExistence type="predicted"/>
<gene>
    <name evidence="2" type="ORF">ASU33_04360</name>
</gene>
<evidence type="ECO:0000256" key="1">
    <source>
        <dbReference type="SAM" id="Phobius"/>
    </source>
</evidence>
<dbReference type="AlphaFoldDB" id="A0A9X0HIM7"/>
<reference evidence="2 3" key="1">
    <citation type="submission" date="2015-11" db="EMBL/GenBank/DDBJ databases">
        <title>Solirubrum puertoriconensis gen. nov. an environmental bacteria isolated in Puerto Rico.</title>
        <authorList>
            <person name="Cuebas-Irizarry M.F."/>
            <person name="Montalvo-Rodriguez R."/>
        </authorList>
    </citation>
    <scope>NUCLEOTIDE SEQUENCE [LARGE SCALE GENOMIC DNA]</scope>
    <source>
        <strain evidence="2 3">MC1A</strain>
    </source>
</reference>
<dbReference type="EMBL" id="LNAL01000008">
    <property type="protein sequence ID" value="KUG06584.1"/>
    <property type="molecule type" value="Genomic_DNA"/>
</dbReference>
<dbReference type="OrthoDB" id="675847at2"/>
<keyword evidence="1" id="KW-0472">Membrane</keyword>
<evidence type="ECO:0000313" key="2">
    <source>
        <dbReference type="EMBL" id="KUG06584.1"/>
    </source>
</evidence>
<protein>
    <submittedName>
        <fullName evidence="2">Uncharacterized protein</fullName>
    </submittedName>
</protein>
<keyword evidence="1" id="KW-0812">Transmembrane</keyword>
<feature type="transmembrane region" description="Helical" evidence="1">
    <location>
        <begin position="112"/>
        <end position="132"/>
    </location>
</feature>
<accession>A0A9X0HIM7</accession>
<keyword evidence="3" id="KW-1185">Reference proteome</keyword>
<evidence type="ECO:0000313" key="3">
    <source>
        <dbReference type="Proteomes" id="UP000054223"/>
    </source>
</evidence>
<feature type="transmembrane region" description="Helical" evidence="1">
    <location>
        <begin position="144"/>
        <end position="163"/>
    </location>
</feature>